<dbReference type="Proteomes" id="UP000049127">
    <property type="component" value="Unassembled WGS sequence"/>
</dbReference>
<feature type="binding site" evidence="2">
    <location>
        <position position="191"/>
    </location>
    <ligand>
        <name>substrate</name>
    </ligand>
</feature>
<reference evidence="3 4" key="1">
    <citation type="submission" date="2015-01" db="EMBL/GenBank/DDBJ databases">
        <authorList>
            <person name="Aslett A.Martin."/>
            <person name="De Silva Nishadi"/>
        </authorList>
    </citation>
    <scope>NUCLEOTIDE SEQUENCE [LARGE SCALE GENOMIC DNA]</scope>
    <source>
        <strain evidence="3 4">R28058</strain>
    </source>
</reference>
<feature type="binding site" evidence="2">
    <location>
        <position position="210"/>
    </location>
    <ligand>
        <name>Mg(2+)</name>
        <dbReference type="ChEBI" id="CHEBI:18420"/>
    </ligand>
</feature>
<dbReference type="PROSITE" id="PS01066">
    <property type="entry name" value="UPP_SYNTHASE"/>
    <property type="match status" value="1"/>
</dbReference>
<dbReference type="FunFam" id="3.40.1180.10:FF:000001">
    <property type="entry name" value="(2E,6E)-farnesyl-diphosphate-specific ditrans,polycis-undecaprenyl-diphosphate synthase"/>
    <property type="match status" value="1"/>
</dbReference>
<feature type="binding site" evidence="2">
    <location>
        <position position="74"/>
    </location>
    <ligand>
        <name>substrate</name>
    </ligand>
</feature>
<dbReference type="PANTHER" id="PTHR10291:SF0">
    <property type="entry name" value="DEHYDRODOLICHYL DIPHOSPHATE SYNTHASE 2"/>
    <property type="match status" value="1"/>
</dbReference>
<dbReference type="NCBIfam" id="TIGR00055">
    <property type="entry name" value="uppS"/>
    <property type="match status" value="1"/>
</dbReference>
<feature type="binding site" evidence="2">
    <location>
        <position position="36"/>
    </location>
    <ligand>
        <name>substrate</name>
    </ligand>
</feature>
<gene>
    <name evidence="3" type="primary">uppS_1</name>
    <name evidence="3" type="ORF">R28058_20751</name>
</gene>
<feature type="binding site" evidence="2">
    <location>
        <begin position="197"/>
        <end position="199"/>
    </location>
    <ligand>
        <name>substrate</name>
    </ligand>
</feature>
<feature type="binding site" evidence="2">
    <location>
        <position position="28"/>
    </location>
    <ligand>
        <name>substrate</name>
    </ligand>
</feature>
<dbReference type="EC" id="2.5.1.-" evidence="2"/>
<dbReference type="InterPro" id="IPR018520">
    <property type="entry name" value="UPP_synth-like_CS"/>
</dbReference>
<feature type="binding site" evidence="2">
    <location>
        <begin position="68"/>
        <end position="70"/>
    </location>
    <ligand>
        <name>substrate</name>
    </ligand>
</feature>
<protein>
    <recommendedName>
        <fullName evidence="2">Isoprenyl transferase</fullName>
        <ecNumber evidence="2">2.5.1.-</ecNumber>
    </recommendedName>
</protein>
<dbReference type="Pfam" id="PF01255">
    <property type="entry name" value="Prenyltransf"/>
    <property type="match status" value="1"/>
</dbReference>
<dbReference type="CDD" id="cd00475">
    <property type="entry name" value="Cis_IPPS"/>
    <property type="match status" value="1"/>
</dbReference>
<dbReference type="PANTHER" id="PTHR10291">
    <property type="entry name" value="DEHYDRODOLICHYL DIPHOSPHATE SYNTHASE FAMILY MEMBER"/>
    <property type="match status" value="1"/>
</dbReference>
<evidence type="ECO:0000313" key="4">
    <source>
        <dbReference type="Proteomes" id="UP000049127"/>
    </source>
</evidence>
<evidence type="ECO:0000256" key="2">
    <source>
        <dbReference type="HAMAP-Rule" id="MF_01139"/>
    </source>
</evidence>
<sequence>MNKKNKYDINLSNVPTHIAIIMDGNGRWAKERLLPRTVGHKAGVEAIRAVTKECSALGVKHLTLYAFSTENWKRPKLEVDALMNLLYTYLKKELKELHENNAKITTIGDIDVLPSKSMEAIKDAIDITKDNTGLNLNIALNYGSRNDIKNAVIDIVKKCKSGKIDIEDINEDTISKYLSTKSIPDPDLIIRTSGEQRISNFLLWEIAYSEFYFTDVYWPDFDSNELRKAIYTYQNRDRRFGGLK</sequence>
<evidence type="ECO:0000313" key="3">
    <source>
        <dbReference type="EMBL" id="CEQ04342.1"/>
    </source>
</evidence>
<dbReference type="SUPFAM" id="SSF64005">
    <property type="entry name" value="Undecaprenyl diphosphate synthase"/>
    <property type="match status" value="1"/>
</dbReference>
<dbReference type="GO" id="GO:0000287">
    <property type="term" value="F:magnesium ion binding"/>
    <property type="evidence" value="ECO:0007669"/>
    <property type="project" value="UniProtKB-UniRule"/>
</dbReference>
<dbReference type="InterPro" id="IPR036424">
    <property type="entry name" value="UPP_synth-like_sf"/>
</dbReference>
<comment type="subunit">
    <text evidence="2">Homodimer.</text>
</comment>
<proteinExistence type="inferred from homology"/>
<organism evidence="3 4">
    <name type="scientific">Paraclostridium sordellii</name>
    <name type="common">Clostridium sordellii</name>
    <dbReference type="NCBI Taxonomy" id="1505"/>
    <lineage>
        <taxon>Bacteria</taxon>
        <taxon>Bacillati</taxon>
        <taxon>Bacillota</taxon>
        <taxon>Clostridia</taxon>
        <taxon>Peptostreptococcales</taxon>
        <taxon>Peptostreptococcaceae</taxon>
        <taxon>Paraclostridium</taxon>
    </lineage>
</organism>
<feature type="active site" description="Proton acceptor" evidence="2">
    <location>
        <position position="71"/>
    </location>
</feature>
<comment type="cofactor">
    <cofactor evidence="2">
        <name>Mg(2+)</name>
        <dbReference type="ChEBI" id="CHEBI:18420"/>
    </cofactor>
    <text evidence="2">Binds 2 magnesium ions per subunit.</text>
</comment>
<keyword evidence="1 2" id="KW-0808">Transferase</keyword>
<dbReference type="InterPro" id="IPR001441">
    <property type="entry name" value="UPP_synth-like"/>
</dbReference>
<keyword evidence="2" id="KW-0460">Magnesium</keyword>
<dbReference type="AlphaFoldDB" id="A0A0C7QUP3"/>
<dbReference type="EMBL" id="CEKZ01000003">
    <property type="protein sequence ID" value="CEQ04342.1"/>
    <property type="molecule type" value="Genomic_DNA"/>
</dbReference>
<feature type="binding site" evidence="2">
    <location>
        <position position="40"/>
    </location>
    <ligand>
        <name>substrate</name>
    </ligand>
</feature>
<accession>A0A0C7QUP3</accession>
<dbReference type="GO" id="GO:0005829">
    <property type="term" value="C:cytosol"/>
    <property type="evidence" value="ECO:0007669"/>
    <property type="project" value="TreeGrafter"/>
</dbReference>
<dbReference type="RefSeq" id="WP_055342316.1">
    <property type="nucleotide sequence ID" value="NZ_CDNI01000003.1"/>
</dbReference>
<evidence type="ECO:0000256" key="1">
    <source>
        <dbReference type="ARBA" id="ARBA00022679"/>
    </source>
</evidence>
<feature type="binding site" evidence="2">
    <location>
        <position position="23"/>
    </location>
    <ligand>
        <name>Mg(2+)</name>
        <dbReference type="ChEBI" id="CHEBI:18420"/>
    </ligand>
</feature>
<dbReference type="NCBIfam" id="NF011405">
    <property type="entry name" value="PRK14830.1"/>
    <property type="match status" value="1"/>
</dbReference>
<comment type="function">
    <text evidence="2">Catalyzes the condensation of isopentenyl diphosphate (IPP) with allylic pyrophosphates generating different type of terpenoids.</text>
</comment>
<name>A0A0C7QUP3_PARSO</name>
<dbReference type="GO" id="GO:0008834">
    <property type="term" value="F:ditrans,polycis-undecaprenyl-diphosphate synthase [(2E,6E)-farnesyl-diphosphate specific] activity"/>
    <property type="evidence" value="ECO:0007669"/>
    <property type="project" value="TreeGrafter"/>
</dbReference>
<dbReference type="HAMAP" id="MF_01139">
    <property type="entry name" value="ISPT"/>
    <property type="match status" value="1"/>
</dbReference>
<feature type="binding site" evidence="2">
    <location>
        <position position="72"/>
    </location>
    <ligand>
        <name>substrate</name>
    </ligand>
</feature>
<dbReference type="Gene3D" id="3.40.1180.10">
    <property type="entry name" value="Decaprenyl diphosphate synthase-like"/>
    <property type="match status" value="1"/>
</dbReference>
<dbReference type="GO" id="GO:0016094">
    <property type="term" value="P:polyprenol biosynthetic process"/>
    <property type="evidence" value="ECO:0007669"/>
    <property type="project" value="TreeGrafter"/>
</dbReference>
<dbReference type="OrthoDB" id="4191603at2"/>
<feature type="active site" evidence="2">
    <location>
        <position position="23"/>
    </location>
</feature>
<comment type="similarity">
    <text evidence="2">Belongs to the UPP synthase family.</text>
</comment>
<feature type="binding site" evidence="2">
    <location>
        <begin position="24"/>
        <end position="27"/>
    </location>
    <ligand>
        <name>substrate</name>
    </ligand>
</feature>
<keyword evidence="2" id="KW-0479">Metal-binding</keyword>
<dbReference type="GO" id="GO:0030145">
    <property type="term" value="F:manganese ion binding"/>
    <property type="evidence" value="ECO:0007669"/>
    <property type="project" value="TreeGrafter"/>
</dbReference>